<dbReference type="InterPro" id="IPR052716">
    <property type="entry name" value="MOSC_domain"/>
</dbReference>
<evidence type="ECO:0000313" key="3">
    <source>
        <dbReference type="Proteomes" id="UP000199372"/>
    </source>
</evidence>
<dbReference type="EMBL" id="FOCM01000006">
    <property type="protein sequence ID" value="SEN78369.1"/>
    <property type="molecule type" value="Genomic_DNA"/>
</dbReference>
<dbReference type="OrthoDB" id="9808413at2"/>
<evidence type="ECO:0000259" key="1">
    <source>
        <dbReference type="PROSITE" id="PS51340"/>
    </source>
</evidence>
<dbReference type="Pfam" id="PF03473">
    <property type="entry name" value="MOSC"/>
    <property type="match status" value="1"/>
</dbReference>
<dbReference type="PROSITE" id="PS51340">
    <property type="entry name" value="MOSC"/>
    <property type="match status" value="1"/>
</dbReference>
<name>A0A1H8JCC7_9RHOB</name>
<accession>A0A1H8JCC7</accession>
<gene>
    <name evidence="2" type="ORF">SAMN04488011_106159</name>
</gene>
<protein>
    <submittedName>
        <fullName evidence="2">MOSC domain-containing protein</fullName>
    </submittedName>
</protein>
<keyword evidence="3" id="KW-1185">Reference proteome</keyword>
<dbReference type="RefSeq" id="WP_091846017.1">
    <property type="nucleotide sequence ID" value="NZ_FOCM01000006.1"/>
</dbReference>
<reference evidence="3" key="1">
    <citation type="submission" date="2016-10" db="EMBL/GenBank/DDBJ databases">
        <authorList>
            <person name="Varghese N."/>
            <person name="Submissions S."/>
        </authorList>
    </citation>
    <scope>NUCLEOTIDE SEQUENCE [LARGE SCALE GENOMIC DNA]</scope>
    <source>
        <strain evidence="3">DSM 26893</strain>
    </source>
</reference>
<evidence type="ECO:0000313" key="2">
    <source>
        <dbReference type="EMBL" id="SEN78369.1"/>
    </source>
</evidence>
<proteinExistence type="predicted"/>
<dbReference type="GO" id="GO:0030170">
    <property type="term" value="F:pyridoxal phosphate binding"/>
    <property type="evidence" value="ECO:0007669"/>
    <property type="project" value="InterPro"/>
</dbReference>
<sequence>MPVLEPTDHTCTVVWLGRVAHRDRPAVDGAPVDIMPLDFGGMAGEHHAGVTRASCSRVTALHPKGTEIANVRQLSILSQEELDAIAADMGTAPLDPAWLGASLVVKGIDDFTHLPPSSRLQGADGATLVIDMLNQPCQFPAMSITEARGDVGKTFKQAADLRRGVTAWVERPGTLRLGDTLRLFVPGQRAWRGGRQAEPATRAAG</sequence>
<dbReference type="GO" id="GO:0003824">
    <property type="term" value="F:catalytic activity"/>
    <property type="evidence" value="ECO:0007669"/>
    <property type="project" value="InterPro"/>
</dbReference>
<organism evidence="2 3">
    <name type="scientific">Palleronia pelagia</name>
    <dbReference type="NCBI Taxonomy" id="387096"/>
    <lineage>
        <taxon>Bacteria</taxon>
        <taxon>Pseudomonadati</taxon>
        <taxon>Pseudomonadota</taxon>
        <taxon>Alphaproteobacteria</taxon>
        <taxon>Rhodobacterales</taxon>
        <taxon>Roseobacteraceae</taxon>
        <taxon>Palleronia</taxon>
    </lineage>
</organism>
<dbReference type="SUPFAM" id="SSF50800">
    <property type="entry name" value="PK beta-barrel domain-like"/>
    <property type="match status" value="1"/>
</dbReference>
<dbReference type="AlphaFoldDB" id="A0A1H8JCC7"/>
<dbReference type="GO" id="GO:0030151">
    <property type="term" value="F:molybdenum ion binding"/>
    <property type="evidence" value="ECO:0007669"/>
    <property type="project" value="InterPro"/>
</dbReference>
<dbReference type="InterPro" id="IPR011037">
    <property type="entry name" value="Pyrv_Knase-like_insert_dom_sf"/>
</dbReference>
<feature type="domain" description="MOSC" evidence="1">
    <location>
        <begin position="29"/>
        <end position="184"/>
    </location>
</feature>
<dbReference type="PANTHER" id="PTHR36930:SF1">
    <property type="entry name" value="MOSC DOMAIN-CONTAINING PROTEIN"/>
    <property type="match status" value="1"/>
</dbReference>
<dbReference type="InterPro" id="IPR005302">
    <property type="entry name" value="MoCF_Sase_C"/>
</dbReference>
<dbReference type="Proteomes" id="UP000199372">
    <property type="component" value="Unassembled WGS sequence"/>
</dbReference>
<dbReference type="PANTHER" id="PTHR36930">
    <property type="entry name" value="METAL-SULFUR CLUSTER BIOSYNTHESIS PROTEINS YUAD-RELATED"/>
    <property type="match status" value="1"/>
</dbReference>
<dbReference type="Gene3D" id="2.40.33.20">
    <property type="entry name" value="PK beta-barrel domain-like"/>
    <property type="match status" value="1"/>
</dbReference>